<protein>
    <submittedName>
        <fullName evidence="2">Uncharacterized protein</fullName>
    </submittedName>
</protein>
<keyword evidence="3" id="KW-1185">Reference proteome</keyword>
<dbReference type="Proteomes" id="UP000000768">
    <property type="component" value="Chromosome 9"/>
</dbReference>
<feature type="region of interest" description="Disordered" evidence="1">
    <location>
        <begin position="101"/>
        <end position="128"/>
    </location>
</feature>
<gene>
    <name evidence="2" type="ORF">SORBI_3009G106300</name>
</gene>
<dbReference type="EMBL" id="CM000768">
    <property type="protein sequence ID" value="KXG21777.1"/>
    <property type="molecule type" value="Genomic_DNA"/>
</dbReference>
<reference evidence="2 3" key="1">
    <citation type="journal article" date="2009" name="Nature">
        <title>The Sorghum bicolor genome and the diversification of grasses.</title>
        <authorList>
            <person name="Paterson A.H."/>
            <person name="Bowers J.E."/>
            <person name="Bruggmann R."/>
            <person name="Dubchak I."/>
            <person name="Grimwood J."/>
            <person name="Gundlach H."/>
            <person name="Haberer G."/>
            <person name="Hellsten U."/>
            <person name="Mitros T."/>
            <person name="Poliakov A."/>
            <person name="Schmutz J."/>
            <person name="Spannagl M."/>
            <person name="Tang H."/>
            <person name="Wang X."/>
            <person name="Wicker T."/>
            <person name="Bharti A.K."/>
            <person name="Chapman J."/>
            <person name="Feltus F.A."/>
            <person name="Gowik U."/>
            <person name="Grigoriev I.V."/>
            <person name="Lyons E."/>
            <person name="Maher C.A."/>
            <person name="Martis M."/>
            <person name="Narechania A."/>
            <person name="Otillar R.P."/>
            <person name="Penning B.W."/>
            <person name="Salamov A.A."/>
            <person name="Wang Y."/>
            <person name="Zhang L."/>
            <person name="Carpita N.C."/>
            <person name="Freeling M."/>
            <person name="Gingle A.R."/>
            <person name="Hash C.T."/>
            <person name="Keller B."/>
            <person name="Klein P."/>
            <person name="Kresovich S."/>
            <person name="McCann M.C."/>
            <person name="Ming R."/>
            <person name="Peterson D.G."/>
            <person name="Mehboob-ur-Rahman"/>
            <person name="Ware D."/>
            <person name="Westhoff P."/>
            <person name="Mayer K.F."/>
            <person name="Messing J."/>
            <person name="Rokhsar D.S."/>
        </authorList>
    </citation>
    <scope>NUCLEOTIDE SEQUENCE [LARGE SCALE GENOMIC DNA]</scope>
    <source>
        <strain evidence="3">cv. BTx623</strain>
    </source>
</reference>
<feature type="compositionally biased region" description="Basic and acidic residues" evidence="1">
    <location>
        <begin position="7"/>
        <end position="20"/>
    </location>
</feature>
<reference evidence="3" key="2">
    <citation type="journal article" date="2018" name="Plant J.">
        <title>The Sorghum bicolor reference genome: improved assembly, gene annotations, a transcriptome atlas, and signatures of genome organization.</title>
        <authorList>
            <person name="McCormick R.F."/>
            <person name="Truong S.K."/>
            <person name="Sreedasyam A."/>
            <person name="Jenkins J."/>
            <person name="Shu S."/>
            <person name="Sims D."/>
            <person name="Kennedy M."/>
            <person name="Amirebrahimi M."/>
            <person name="Weers B.D."/>
            <person name="McKinley B."/>
            <person name="Mattison A."/>
            <person name="Morishige D.T."/>
            <person name="Grimwood J."/>
            <person name="Schmutz J."/>
            <person name="Mullet J.E."/>
        </authorList>
    </citation>
    <scope>NUCLEOTIDE SEQUENCE [LARGE SCALE GENOMIC DNA]</scope>
    <source>
        <strain evidence="3">cv. BTx623</strain>
    </source>
</reference>
<evidence type="ECO:0000256" key="1">
    <source>
        <dbReference type="SAM" id="MobiDB-lite"/>
    </source>
</evidence>
<dbReference type="InParanoid" id="A0A1B6P7R3"/>
<proteinExistence type="predicted"/>
<sequence>MGRHRHPCDALGREGDEERGRKRRGRPGQRRADTGVVLTGGKRAAAAAAPAMPSGERETRREGGREGKAGARTAEARQHGRALSLHTAIARARKWRGLATQGSALRHARSKNTTDRANLIGPHGGHGLRRSRRRWLLPALSSPHSLHAGMSTVVA</sequence>
<dbReference type="Gramene" id="KXG21777">
    <property type="protein sequence ID" value="KXG21777"/>
    <property type="gene ID" value="SORBI_3009G106300"/>
</dbReference>
<evidence type="ECO:0000313" key="3">
    <source>
        <dbReference type="Proteomes" id="UP000000768"/>
    </source>
</evidence>
<organism evidence="2 3">
    <name type="scientific">Sorghum bicolor</name>
    <name type="common">Sorghum</name>
    <name type="synonym">Sorghum vulgare</name>
    <dbReference type="NCBI Taxonomy" id="4558"/>
    <lineage>
        <taxon>Eukaryota</taxon>
        <taxon>Viridiplantae</taxon>
        <taxon>Streptophyta</taxon>
        <taxon>Embryophyta</taxon>
        <taxon>Tracheophyta</taxon>
        <taxon>Spermatophyta</taxon>
        <taxon>Magnoliopsida</taxon>
        <taxon>Liliopsida</taxon>
        <taxon>Poales</taxon>
        <taxon>Poaceae</taxon>
        <taxon>PACMAD clade</taxon>
        <taxon>Panicoideae</taxon>
        <taxon>Andropogonodae</taxon>
        <taxon>Andropogoneae</taxon>
        <taxon>Sorghinae</taxon>
        <taxon>Sorghum</taxon>
    </lineage>
</organism>
<feature type="region of interest" description="Disordered" evidence="1">
    <location>
        <begin position="1"/>
        <end position="82"/>
    </location>
</feature>
<name>A0A1B6P7R3_SORBI</name>
<accession>A0A1B6P7R3</accession>
<dbReference type="AlphaFoldDB" id="A0A1B6P7R3"/>
<evidence type="ECO:0000313" key="2">
    <source>
        <dbReference type="EMBL" id="KXG21777.1"/>
    </source>
</evidence>
<feature type="compositionally biased region" description="Basic and acidic residues" evidence="1">
    <location>
        <begin position="55"/>
        <end position="78"/>
    </location>
</feature>